<accession>A0ABQ6W042</accession>
<reference evidence="1 2" key="1">
    <citation type="submission" date="2019-04" db="EMBL/GenBank/DDBJ databases">
        <authorList>
            <consortium name="DOE Joint Genome Institute"/>
            <person name="Mondo S."/>
            <person name="Kjaerbolling I."/>
            <person name="Vesth T."/>
            <person name="Frisvad J.C."/>
            <person name="Nybo J.L."/>
            <person name="Theobald S."/>
            <person name="Kildgaard S."/>
            <person name="Isbrandt T."/>
            <person name="Kuo A."/>
            <person name="Sato A."/>
            <person name="Lyhne E.K."/>
            <person name="Kogle M.E."/>
            <person name="Wiebenga A."/>
            <person name="Kun R.S."/>
            <person name="Lubbers R.J."/>
            <person name="Makela M.R."/>
            <person name="Barry K."/>
            <person name="Chovatia M."/>
            <person name="Clum A."/>
            <person name="Daum C."/>
            <person name="Haridas S."/>
            <person name="He G."/>
            <person name="LaButti K."/>
            <person name="Lipzen A."/>
            <person name="Riley R."/>
            <person name="Salamov A."/>
            <person name="Simmons B.A."/>
            <person name="Magnuson J.K."/>
            <person name="Henrissat B."/>
            <person name="Mortensen U.H."/>
            <person name="Larsen T.O."/>
            <person name="Devries R.P."/>
            <person name="Grigoriev I.V."/>
            <person name="Machida M."/>
            <person name="Baker S.E."/>
            <person name="Andersen M.R."/>
            <person name="Cantor M.N."/>
            <person name="Hua S.X."/>
        </authorList>
    </citation>
    <scope>NUCLEOTIDE SEQUENCE [LARGE SCALE GENOMIC DNA]</scope>
    <source>
        <strain evidence="1 2">CBS 117616</strain>
    </source>
</reference>
<protein>
    <submittedName>
        <fullName evidence="1">Uncharacterized protein</fullName>
    </submittedName>
</protein>
<proteinExistence type="predicted"/>
<evidence type="ECO:0000313" key="2">
    <source>
        <dbReference type="Proteomes" id="UP000325395"/>
    </source>
</evidence>
<sequence length="159" mass="17675">MRETLYNYLLRVHPETIWVGHGGRRPLNNPKSLGRPIYCQRFFLSAAGSTFFEIRSSVQAKRLLQKPAGISYILAVLDRIEVSAQQLLHGANSLSEIQAQLDKVCLAFSIALLDYSLKGDLFESALVGFLAALGIDTANQIFYELYGYTGYLSGLVKIV</sequence>
<dbReference type="EMBL" id="ML735943">
    <property type="protein sequence ID" value="KAE8410471.1"/>
    <property type="molecule type" value="Genomic_DNA"/>
</dbReference>
<dbReference type="Proteomes" id="UP000325395">
    <property type="component" value="Unassembled WGS sequence"/>
</dbReference>
<organism evidence="1 2">
    <name type="scientific">Aspergillus pseudocaelatus</name>
    <dbReference type="NCBI Taxonomy" id="1825620"/>
    <lineage>
        <taxon>Eukaryota</taxon>
        <taxon>Fungi</taxon>
        <taxon>Dikarya</taxon>
        <taxon>Ascomycota</taxon>
        <taxon>Pezizomycotina</taxon>
        <taxon>Eurotiomycetes</taxon>
        <taxon>Eurotiomycetidae</taxon>
        <taxon>Eurotiales</taxon>
        <taxon>Aspergillaceae</taxon>
        <taxon>Aspergillus</taxon>
        <taxon>Aspergillus subgen. Circumdati</taxon>
    </lineage>
</organism>
<keyword evidence="2" id="KW-1185">Reference proteome</keyword>
<evidence type="ECO:0000313" key="1">
    <source>
        <dbReference type="EMBL" id="KAE8410471.1"/>
    </source>
</evidence>
<gene>
    <name evidence="1" type="ORF">BDV36DRAFT_302732</name>
</gene>
<name>A0ABQ6W042_9EURO</name>